<sequence length="601" mass="65432">MIHRHRRALGLAPLSPSDSAGGIKTCLWRAYALFLVTLPLLATTARAAQPILNITLPDLPARHQFNLVSDNFIGISYELSSFDSLWGSTPKRLPPAMQNYLANIRARLTNPLRIRVGGNGMDGSTYDPSFKSVMLEHTDPDAYFNDIPVRFGPVLFDVLNTMADKVGEMQFMVGLSMRWPHRFDEAVALGKDAVEKLGGRLDAMLLGNEPDLYAGHGERDEYNISMYVPEIGEIIQQMGDAGIEPANRIGGPTICCSWDLEDVLDAGFDQYPFKYYTLQHYPQNNCKGPNAKNTNMTFFLSHTNVQDYINWNIQGVDEGKARGVPILLTEYNTVSCGGSNVSDTFAATLWALDAGLKAAATNFSAVYLHTREHGIQYNLFDPPDPENPQATVAWRTGSPYYAALVLAEATSQYGSVIIDLDLANSTTDHRATVAAYGIYDDGGRNQGKLALINYADATYGPFSKSKETDSSRTFRIPANVSGSFIEYRVLRTGLNTGSTAGAAERDDITWAGQSVKENGQLEGTQHTIRVDCVNGCVVEVPGPGAALVVLNPERADAFFRGNATIAAWPVISAASGMAVRIDAMVLASGLAAIACMVSWWL</sequence>
<dbReference type="Proteomes" id="UP001556367">
    <property type="component" value="Unassembled WGS sequence"/>
</dbReference>
<dbReference type="PANTHER" id="PTHR36183:SF2">
    <property type="entry name" value="BETA-GLUCURONIDASE C-TERMINAL DOMAIN-CONTAINING PROTEIN"/>
    <property type="match status" value="1"/>
</dbReference>
<evidence type="ECO:0000259" key="1">
    <source>
        <dbReference type="Pfam" id="PF16862"/>
    </source>
</evidence>
<comment type="caution">
    <text evidence="2">The sequence shown here is derived from an EMBL/GenBank/DDBJ whole genome shotgun (WGS) entry which is preliminary data.</text>
</comment>
<dbReference type="SUPFAM" id="SSF51445">
    <property type="entry name" value="(Trans)glycosidases"/>
    <property type="match status" value="1"/>
</dbReference>
<evidence type="ECO:0000313" key="3">
    <source>
        <dbReference type="Proteomes" id="UP001556367"/>
    </source>
</evidence>
<evidence type="ECO:0000313" key="2">
    <source>
        <dbReference type="EMBL" id="KAL0945230.1"/>
    </source>
</evidence>
<keyword evidence="3" id="KW-1185">Reference proteome</keyword>
<dbReference type="PANTHER" id="PTHR36183">
    <property type="entry name" value="BETA-GLUCURONIDASE"/>
    <property type="match status" value="1"/>
</dbReference>
<dbReference type="EMBL" id="JASNQZ010000018">
    <property type="protein sequence ID" value="KAL0945230.1"/>
    <property type="molecule type" value="Genomic_DNA"/>
</dbReference>
<dbReference type="Gene3D" id="3.20.20.80">
    <property type="entry name" value="Glycosidases"/>
    <property type="match status" value="1"/>
</dbReference>
<proteinExistence type="predicted"/>
<dbReference type="InterPro" id="IPR031728">
    <property type="entry name" value="GlcAase_C"/>
</dbReference>
<dbReference type="Pfam" id="PF16862">
    <property type="entry name" value="Glyco_hydro_79C"/>
    <property type="match status" value="1"/>
</dbReference>
<dbReference type="InterPro" id="IPR017853">
    <property type="entry name" value="GH"/>
</dbReference>
<dbReference type="InterPro" id="IPR052974">
    <property type="entry name" value="GH79_Enzymes"/>
</dbReference>
<gene>
    <name evidence="2" type="ORF">HGRIS_000743</name>
</gene>
<organism evidence="2 3">
    <name type="scientific">Hohenbuehelia grisea</name>
    <dbReference type="NCBI Taxonomy" id="104357"/>
    <lineage>
        <taxon>Eukaryota</taxon>
        <taxon>Fungi</taxon>
        <taxon>Dikarya</taxon>
        <taxon>Basidiomycota</taxon>
        <taxon>Agaricomycotina</taxon>
        <taxon>Agaricomycetes</taxon>
        <taxon>Agaricomycetidae</taxon>
        <taxon>Agaricales</taxon>
        <taxon>Pleurotineae</taxon>
        <taxon>Pleurotaceae</taxon>
        <taxon>Hohenbuehelia</taxon>
    </lineage>
</organism>
<reference evidence="3" key="1">
    <citation type="submission" date="2024-06" db="EMBL/GenBank/DDBJ databases">
        <title>Multi-omics analyses provide insights into the biosynthesis of the anticancer antibiotic pleurotin in Hohenbuehelia grisea.</title>
        <authorList>
            <person name="Weaver J.A."/>
            <person name="Alberti F."/>
        </authorList>
    </citation>
    <scope>NUCLEOTIDE SEQUENCE [LARGE SCALE GENOMIC DNA]</scope>
    <source>
        <strain evidence="3">T-177</strain>
    </source>
</reference>
<feature type="domain" description="Beta-glucuronidase C-terminal" evidence="1">
    <location>
        <begin position="435"/>
        <end position="547"/>
    </location>
</feature>
<accession>A0ABR3IPK4</accession>
<name>A0ABR3IPK4_9AGAR</name>
<protein>
    <recommendedName>
        <fullName evidence="1">Beta-glucuronidase C-terminal domain-containing protein</fullName>
    </recommendedName>
</protein>